<proteinExistence type="inferred from homology"/>
<accession>A9UNK3</accession>
<name>A9UNK3_MONBE</name>
<dbReference type="AlphaFoldDB" id="A9UNK3"/>
<keyword evidence="3" id="KW-0863">Zinc-finger</keyword>
<dbReference type="EMBL" id="CH991543">
    <property type="protein sequence ID" value="EDQ92710.1"/>
    <property type="molecule type" value="Genomic_DNA"/>
</dbReference>
<keyword evidence="5" id="KW-0805">Transcription regulation</keyword>
<dbReference type="Pfam" id="PF09733">
    <property type="entry name" value="VEFS-Box"/>
    <property type="match status" value="1"/>
</dbReference>
<evidence type="ECO:0000313" key="10">
    <source>
        <dbReference type="Proteomes" id="UP000001357"/>
    </source>
</evidence>
<keyword evidence="4" id="KW-0862">Zinc</keyword>
<reference evidence="9 10" key="1">
    <citation type="journal article" date="2008" name="Nature">
        <title>The genome of the choanoflagellate Monosiga brevicollis and the origin of metazoans.</title>
        <authorList>
            <consortium name="JGI Sequencing"/>
            <person name="King N."/>
            <person name="Westbrook M.J."/>
            <person name="Young S.L."/>
            <person name="Kuo A."/>
            <person name="Abedin M."/>
            <person name="Chapman J."/>
            <person name="Fairclough S."/>
            <person name="Hellsten U."/>
            <person name="Isogai Y."/>
            <person name="Letunic I."/>
            <person name="Marr M."/>
            <person name="Pincus D."/>
            <person name="Putnam N."/>
            <person name="Rokas A."/>
            <person name="Wright K.J."/>
            <person name="Zuzow R."/>
            <person name="Dirks W."/>
            <person name="Good M."/>
            <person name="Goodstein D."/>
            <person name="Lemons D."/>
            <person name="Li W."/>
            <person name="Lyons J.B."/>
            <person name="Morris A."/>
            <person name="Nichols S."/>
            <person name="Richter D.J."/>
            <person name="Salamov A."/>
            <person name="Bork P."/>
            <person name="Lim W.A."/>
            <person name="Manning G."/>
            <person name="Miller W.T."/>
            <person name="McGinnis W."/>
            <person name="Shapiro H."/>
            <person name="Tjian R."/>
            <person name="Grigoriev I.V."/>
            <person name="Rokhsar D."/>
        </authorList>
    </citation>
    <scope>NUCLEOTIDE SEQUENCE [LARGE SCALE GENOMIC DNA]</scope>
    <source>
        <strain evidence="10">MX1 / ATCC 50154</strain>
    </source>
</reference>
<dbReference type="Proteomes" id="UP000001357">
    <property type="component" value="Unassembled WGS sequence"/>
</dbReference>
<sequence length="459" mass="51801">MQALQAQQYQRAVRSAERRGEPEPPKPPPRFYPRDGGHCPLRPLTRAHWFLEELSCHKIKRRHLPACEERPKSSVTATELIPCLCDWEPTARRFMTGQTPRIERVSGVPPDPPQRHTDACVCELIPLIKHNVIKDEGITTRPVLSRLRFAHQIRAQRLLQGRNRYRRALQAAQALNAAKSHARIKPPCPTRLEVHPPWPLFQSPLKLNRTGNVHCYAGAGKVSMDRAHTCEIQADGLESPDTDTSLTLTTATRQRRLPAPLRLIAQVEALTARADLTFGADHSFFWRSSRPLFINFAREDDHMLVQPDSEHDDIKMMEAFPTPAPYSHITCMNKPFFTARAGLLQSSHMATNDFELEMPQALLREAHMGREELGQIQDMAQGERLIAGLWNDFVERQNARGDLDVGPMLVRFLAQHNDLFCQAGLRVAAKLHTALVVRAVPGILDQCQPDLTAALAQLS</sequence>
<keyword evidence="10" id="KW-1185">Reference proteome</keyword>
<evidence type="ECO:0000256" key="6">
    <source>
        <dbReference type="ARBA" id="ARBA00023163"/>
    </source>
</evidence>
<evidence type="ECO:0000256" key="2">
    <source>
        <dbReference type="ARBA" id="ARBA00022723"/>
    </source>
</evidence>
<evidence type="ECO:0000256" key="5">
    <source>
        <dbReference type="ARBA" id="ARBA00023015"/>
    </source>
</evidence>
<gene>
    <name evidence="9" type="ORF">MONBRDRAFT_22624</name>
</gene>
<feature type="region of interest" description="Disordered" evidence="7">
    <location>
        <begin position="1"/>
        <end position="37"/>
    </location>
</feature>
<feature type="domain" description="Polycomb protein VEFS-Box" evidence="8">
    <location>
        <begin position="336"/>
        <end position="433"/>
    </location>
</feature>
<comment type="similarity">
    <text evidence="1">Belongs to the VEFS (VRN2-EMF2-FIS2-SU(Z)12) family.</text>
</comment>
<feature type="compositionally biased region" description="Polar residues" evidence="7">
    <location>
        <begin position="1"/>
        <end position="10"/>
    </location>
</feature>
<evidence type="ECO:0000256" key="1">
    <source>
        <dbReference type="ARBA" id="ARBA00007416"/>
    </source>
</evidence>
<dbReference type="GeneID" id="5887817"/>
<evidence type="ECO:0000256" key="7">
    <source>
        <dbReference type="SAM" id="MobiDB-lite"/>
    </source>
</evidence>
<dbReference type="GO" id="GO:0008270">
    <property type="term" value="F:zinc ion binding"/>
    <property type="evidence" value="ECO:0007669"/>
    <property type="project" value="UniProtKB-KW"/>
</dbReference>
<protein>
    <recommendedName>
        <fullName evidence="8">Polycomb protein VEFS-Box domain-containing protein</fullName>
    </recommendedName>
</protein>
<dbReference type="InterPro" id="IPR019135">
    <property type="entry name" value="Polycomb_protein_VEFS-Box"/>
</dbReference>
<dbReference type="RefSeq" id="XP_001742472.1">
    <property type="nucleotide sequence ID" value="XM_001742420.1"/>
</dbReference>
<keyword evidence="2" id="KW-0479">Metal-binding</keyword>
<evidence type="ECO:0000259" key="8">
    <source>
        <dbReference type="Pfam" id="PF09733"/>
    </source>
</evidence>
<evidence type="ECO:0000313" key="9">
    <source>
        <dbReference type="EMBL" id="EDQ92710.1"/>
    </source>
</evidence>
<evidence type="ECO:0000256" key="3">
    <source>
        <dbReference type="ARBA" id="ARBA00022771"/>
    </source>
</evidence>
<dbReference type="InParanoid" id="A9UNK3"/>
<evidence type="ECO:0000256" key="4">
    <source>
        <dbReference type="ARBA" id="ARBA00022833"/>
    </source>
</evidence>
<organism evidence="9 10">
    <name type="scientific">Monosiga brevicollis</name>
    <name type="common">Choanoflagellate</name>
    <dbReference type="NCBI Taxonomy" id="81824"/>
    <lineage>
        <taxon>Eukaryota</taxon>
        <taxon>Choanoflagellata</taxon>
        <taxon>Craspedida</taxon>
        <taxon>Salpingoecidae</taxon>
        <taxon>Monosiga</taxon>
    </lineage>
</organism>
<keyword evidence="6" id="KW-0804">Transcription</keyword>
<feature type="compositionally biased region" description="Basic and acidic residues" evidence="7">
    <location>
        <begin position="14"/>
        <end position="24"/>
    </location>
</feature>
<dbReference type="KEGG" id="mbr:MONBRDRAFT_22624"/>